<dbReference type="AlphaFoldDB" id="A0A182MVP8"/>
<name>A0A182MVP8_9DIPT</name>
<sequence>MFSRLNIPLGSGSCSAPGVLAGLVASDTGSSEWCTDTGKFNSNPVKFGFDGVVRCVGTCSSDAEDRGSFSDGYFNSLCSILRFLLRCVGIRSKEDREEVKRFFLVFHFTSEGFLFAVFCVKEKC</sequence>
<evidence type="ECO:0000313" key="1">
    <source>
        <dbReference type="EnsemblMetazoa" id="ACUA027409-PA"/>
    </source>
</evidence>
<dbReference type="EMBL" id="AXCM01000484">
    <property type="status" value="NOT_ANNOTATED_CDS"/>
    <property type="molecule type" value="Genomic_DNA"/>
</dbReference>
<reference evidence="2" key="1">
    <citation type="submission" date="2013-09" db="EMBL/GenBank/DDBJ databases">
        <title>The Genome Sequence of Anopheles culicifacies species A.</title>
        <authorList>
            <consortium name="The Broad Institute Genomics Platform"/>
            <person name="Neafsey D.E."/>
            <person name="Besansky N."/>
            <person name="Howell P."/>
            <person name="Walton C."/>
            <person name="Young S.K."/>
            <person name="Zeng Q."/>
            <person name="Gargeya S."/>
            <person name="Fitzgerald M."/>
            <person name="Haas B."/>
            <person name="Abouelleil A."/>
            <person name="Allen A.W."/>
            <person name="Alvarado L."/>
            <person name="Arachchi H.M."/>
            <person name="Berlin A.M."/>
            <person name="Chapman S.B."/>
            <person name="Gainer-Dewar J."/>
            <person name="Goldberg J."/>
            <person name="Griggs A."/>
            <person name="Gujja S."/>
            <person name="Hansen M."/>
            <person name="Howarth C."/>
            <person name="Imamovic A."/>
            <person name="Ireland A."/>
            <person name="Larimer J."/>
            <person name="McCowan C."/>
            <person name="Murphy C."/>
            <person name="Pearson M."/>
            <person name="Poon T.W."/>
            <person name="Priest M."/>
            <person name="Roberts A."/>
            <person name="Saif S."/>
            <person name="Shea T."/>
            <person name="Sisk P."/>
            <person name="Sykes S."/>
            <person name="Wortman J."/>
            <person name="Nusbaum C."/>
            <person name="Birren B."/>
        </authorList>
    </citation>
    <scope>NUCLEOTIDE SEQUENCE [LARGE SCALE GENOMIC DNA]</scope>
    <source>
        <strain evidence="2">A-37</strain>
    </source>
</reference>
<accession>A0A182MVP8</accession>
<dbReference type="Proteomes" id="UP000075883">
    <property type="component" value="Unassembled WGS sequence"/>
</dbReference>
<protein>
    <submittedName>
        <fullName evidence="1">Uncharacterized protein</fullName>
    </submittedName>
</protein>
<dbReference type="EnsemblMetazoa" id="ACUA027409-RA">
    <property type="protein sequence ID" value="ACUA027409-PA"/>
    <property type="gene ID" value="ACUA027409"/>
</dbReference>
<proteinExistence type="predicted"/>
<reference evidence="1" key="2">
    <citation type="submission" date="2020-05" db="UniProtKB">
        <authorList>
            <consortium name="EnsemblMetazoa"/>
        </authorList>
    </citation>
    <scope>IDENTIFICATION</scope>
    <source>
        <strain evidence="1">A-37</strain>
    </source>
</reference>
<dbReference type="VEuPathDB" id="VectorBase:ACUA027409"/>
<organism evidence="1 2">
    <name type="scientific">Anopheles culicifacies</name>
    <dbReference type="NCBI Taxonomy" id="139723"/>
    <lineage>
        <taxon>Eukaryota</taxon>
        <taxon>Metazoa</taxon>
        <taxon>Ecdysozoa</taxon>
        <taxon>Arthropoda</taxon>
        <taxon>Hexapoda</taxon>
        <taxon>Insecta</taxon>
        <taxon>Pterygota</taxon>
        <taxon>Neoptera</taxon>
        <taxon>Endopterygota</taxon>
        <taxon>Diptera</taxon>
        <taxon>Nematocera</taxon>
        <taxon>Culicoidea</taxon>
        <taxon>Culicidae</taxon>
        <taxon>Anophelinae</taxon>
        <taxon>Anopheles</taxon>
        <taxon>culicifacies species complex</taxon>
    </lineage>
</organism>
<evidence type="ECO:0000313" key="2">
    <source>
        <dbReference type="Proteomes" id="UP000075883"/>
    </source>
</evidence>
<keyword evidence="2" id="KW-1185">Reference proteome</keyword>